<evidence type="ECO:0000313" key="1">
    <source>
        <dbReference type="EMBL" id="CEG16484.1"/>
    </source>
</evidence>
<dbReference type="KEGG" id="xcu:J159_02282"/>
<protein>
    <submittedName>
        <fullName evidence="1">Oxidoreductase</fullName>
    </submittedName>
</protein>
<dbReference type="PATRIC" id="fig|434928.28.peg.2338"/>
<dbReference type="SUPFAM" id="SSF51905">
    <property type="entry name" value="FAD/NAD(P)-binding domain"/>
    <property type="match status" value="1"/>
</dbReference>
<accession>A0A0U5FFF3</accession>
<keyword evidence="3" id="KW-1185">Reference proteome</keyword>
<dbReference type="Gene3D" id="3.50.50.60">
    <property type="entry name" value="FAD/NAD(P)-binding domain"/>
    <property type="match status" value="1"/>
</dbReference>
<dbReference type="Proteomes" id="UP000653002">
    <property type="component" value="Unassembled WGS sequence"/>
</dbReference>
<dbReference type="Proteomes" id="UP000052230">
    <property type="component" value="Unassembled WGS sequence"/>
</dbReference>
<dbReference type="AlphaFoldDB" id="A0A0U5FFF3"/>
<gene>
    <name evidence="2" type="ORF">GUH15_06090</name>
    <name evidence="1" type="ORF">XAC3562_420001</name>
</gene>
<dbReference type="PANTHER" id="PTHR46865">
    <property type="entry name" value="OXIDOREDUCTASE-RELATED"/>
    <property type="match status" value="1"/>
</dbReference>
<reference evidence="2" key="2">
    <citation type="submission" date="2020-01" db="EMBL/GenBank/DDBJ databases">
        <authorList>
            <person name="Richard D."/>
        </authorList>
    </citation>
    <scope>NUCLEOTIDE SEQUENCE</scope>
    <source>
        <strain evidence="2">JP541</strain>
    </source>
</reference>
<proteinExistence type="predicted"/>
<dbReference type="KEGG" id="xcr:J163_02279"/>
<sequence>MALRCLGNPGRITFIHAQFSGLGWEFPRIIQAMEKVDDFYFDVLRQVRMPRWSNGRVVLTGDAAWCPTALSGIGTTLALVGGYVLAGELSKADTPSAAFARYEQIMRPFVEEGQNIPKLLPRLLWPHTRVGLAVLRGAMHIAGSPVFKKFINDRFSRDSRSIVLPRYE</sequence>
<dbReference type="InterPro" id="IPR036188">
    <property type="entry name" value="FAD/NAD-bd_sf"/>
</dbReference>
<dbReference type="EMBL" id="JAABFR010000286">
    <property type="protein sequence ID" value="MBD4335644.1"/>
    <property type="molecule type" value="Genomic_DNA"/>
</dbReference>
<dbReference type="InterPro" id="IPR051704">
    <property type="entry name" value="FAD_aromatic-hydroxylase"/>
</dbReference>
<dbReference type="KEGG" id="xcn:J169_02291"/>
<dbReference type="KEGG" id="xcw:J162_02283"/>
<dbReference type="Gene3D" id="3.30.9.10">
    <property type="entry name" value="D-Amino Acid Oxidase, subunit A, domain 2"/>
    <property type="match status" value="1"/>
</dbReference>
<dbReference type="KEGG" id="xcm:J164_02281"/>
<organism evidence="1 3">
    <name type="scientific">Xanthomonas citri pv. citri</name>
    <dbReference type="NCBI Taxonomy" id="611301"/>
    <lineage>
        <taxon>Bacteria</taxon>
        <taxon>Pseudomonadati</taxon>
        <taxon>Pseudomonadota</taxon>
        <taxon>Gammaproteobacteria</taxon>
        <taxon>Lysobacterales</taxon>
        <taxon>Lysobacteraceae</taxon>
        <taxon>Xanthomonas</taxon>
    </lineage>
</organism>
<dbReference type="KEGG" id="xcf:J172_02285"/>
<dbReference type="PANTHER" id="PTHR46865:SF2">
    <property type="entry name" value="MONOOXYGENASE"/>
    <property type="match status" value="1"/>
</dbReference>
<reference evidence="1 3" key="1">
    <citation type="submission" date="2014-09" db="EMBL/GenBank/DDBJ databases">
        <authorList>
            <person name="Regsiter A."/>
        </authorList>
    </citation>
    <scope>NUCLEOTIDE SEQUENCE [LARGE SCALE GENOMIC DNA]</scope>
</reference>
<comment type="caution">
    <text evidence="1">The sequence shown here is derived from an EMBL/GenBank/DDBJ whole genome shotgun (WGS) entry which is preliminary data.</text>
</comment>
<evidence type="ECO:0000313" key="3">
    <source>
        <dbReference type="Proteomes" id="UP000052230"/>
    </source>
</evidence>
<dbReference type="EMBL" id="CCXZ01000136">
    <property type="protein sequence ID" value="CEG16484.1"/>
    <property type="molecule type" value="Genomic_DNA"/>
</dbReference>
<name>A0A0U5FFF3_XANCI</name>
<evidence type="ECO:0000313" key="2">
    <source>
        <dbReference type="EMBL" id="MBD4335644.1"/>
    </source>
</evidence>